<proteinExistence type="predicted"/>
<dbReference type="PANTHER" id="PTHR33223:SF10">
    <property type="entry name" value="AMINOTRANSFERASE-LIKE PLANT MOBILE DOMAIN-CONTAINING PROTEIN"/>
    <property type="match status" value="1"/>
</dbReference>
<dbReference type="Pfam" id="PF03732">
    <property type="entry name" value="Retrotrans_gag"/>
    <property type="match status" value="1"/>
</dbReference>
<feature type="domain" description="Retrotransposon gag" evidence="1">
    <location>
        <begin position="2"/>
        <end position="81"/>
    </location>
</feature>
<sequence length="121" mass="14189">MAWYQSLAPRSVSSWRDLTEQFCRHFTASCRHPKTVATLEAIIQGKDESLRNFIERFNKEAVQVNTTDDMKKYLLERGLRPRSDFVRAVGIEKTRTLDELLHKAQAYMQYEEVEVADAIRH</sequence>
<comment type="caution">
    <text evidence="2">The sequence shown here is derived from an EMBL/GenBank/DDBJ whole genome shotgun (WGS) entry which is preliminary data.</text>
</comment>
<organism evidence="2 3">
    <name type="scientific">Trifolium medium</name>
    <dbReference type="NCBI Taxonomy" id="97028"/>
    <lineage>
        <taxon>Eukaryota</taxon>
        <taxon>Viridiplantae</taxon>
        <taxon>Streptophyta</taxon>
        <taxon>Embryophyta</taxon>
        <taxon>Tracheophyta</taxon>
        <taxon>Spermatophyta</taxon>
        <taxon>Magnoliopsida</taxon>
        <taxon>eudicotyledons</taxon>
        <taxon>Gunneridae</taxon>
        <taxon>Pentapetalae</taxon>
        <taxon>rosids</taxon>
        <taxon>fabids</taxon>
        <taxon>Fabales</taxon>
        <taxon>Fabaceae</taxon>
        <taxon>Papilionoideae</taxon>
        <taxon>50 kb inversion clade</taxon>
        <taxon>NPAAA clade</taxon>
        <taxon>Hologalegina</taxon>
        <taxon>IRL clade</taxon>
        <taxon>Trifolieae</taxon>
        <taxon>Trifolium</taxon>
    </lineage>
</organism>
<dbReference type="AlphaFoldDB" id="A0A392RNC3"/>
<evidence type="ECO:0000259" key="1">
    <source>
        <dbReference type="Pfam" id="PF03732"/>
    </source>
</evidence>
<evidence type="ECO:0000313" key="2">
    <source>
        <dbReference type="EMBL" id="MCI37584.1"/>
    </source>
</evidence>
<dbReference type="InterPro" id="IPR005162">
    <property type="entry name" value="Retrotrans_gag_dom"/>
</dbReference>
<reference evidence="2 3" key="1">
    <citation type="journal article" date="2018" name="Front. Plant Sci.">
        <title>Red Clover (Trifolium pratense) and Zigzag Clover (T. medium) - A Picture of Genomic Similarities and Differences.</title>
        <authorList>
            <person name="Dluhosova J."/>
            <person name="Istvanek J."/>
            <person name="Nedelnik J."/>
            <person name="Repkova J."/>
        </authorList>
    </citation>
    <scope>NUCLEOTIDE SEQUENCE [LARGE SCALE GENOMIC DNA]</scope>
    <source>
        <strain evidence="3">cv. 10/8</strain>
        <tissue evidence="2">Leaf</tissue>
    </source>
</reference>
<dbReference type="PANTHER" id="PTHR33223">
    <property type="entry name" value="CCHC-TYPE DOMAIN-CONTAINING PROTEIN"/>
    <property type="match status" value="1"/>
</dbReference>
<keyword evidence="3" id="KW-1185">Reference proteome</keyword>
<name>A0A392RNC3_9FABA</name>
<feature type="non-terminal residue" evidence="2">
    <location>
        <position position="121"/>
    </location>
</feature>
<evidence type="ECO:0000313" key="3">
    <source>
        <dbReference type="Proteomes" id="UP000265520"/>
    </source>
</evidence>
<dbReference type="Proteomes" id="UP000265520">
    <property type="component" value="Unassembled WGS sequence"/>
</dbReference>
<dbReference type="EMBL" id="LXQA010246148">
    <property type="protein sequence ID" value="MCI37584.1"/>
    <property type="molecule type" value="Genomic_DNA"/>
</dbReference>
<accession>A0A392RNC3</accession>
<protein>
    <recommendedName>
        <fullName evidence="1">Retrotransposon gag domain-containing protein</fullName>
    </recommendedName>
</protein>